<dbReference type="EMBL" id="BLXT01000089">
    <property type="protein sequence ID" value="GFN74366.1"/>
    <property type="molecule type" value="Genomic_DNA"/>
</dbReference>
<accession>A0AAV3XW53</accession>
<evidence type="ECO:0000313" key="1">
    <source>
        <dbReference type="EMBL" id="GFN74366.1"/>
    </source>
</evidence>
<evidence type="ECO:0000313" key="2">
    <source>
        <dbReference type="Proteomes" id="UP000735302"/>
    </source>
</evidence>
<sequence length="123" mass="13992">MKFNQSQSGLTVSTTWNVLQRSTFAGKQNKPSFFRLYLSSPSLRLNTEHMSGGDKTCAGIGNIGETKQKQKQKHNTHEYNKSNRITLNITSKEKINNLILLLSEEGKNPYLFPCKRSEGENFH</sequence>
<name>A0AAV3XW53_9GAST</name>
<reference evidence="1 2" key="1">
    <citation type="journal article" date="2021" name="Elife">
        <title>Chloroplast acquisition without the gene transfer in kleptoplastic sea slugs, Plakobranchus ocellatus.</title>
        <authorList>
            <person name="Maeda T."/>
            <person name="Takahashi S."/>
            <person name="Yoshida T."/>
            <person name="Shimamura S."/>
            <person name="Takaki Y."/>
            <person name="Nagai Y."/>
            <person name="Toyoda A."/>
            <person name="Suzuki Y."/>
            <person name="Arimoto A."/>
            <person name="Ishii H."/>
            <person name="Satoh N."/>
            <person name="Nishiyama T."/>
            <person name="Hasebe M."/>
            <person name="Maruyama T."/>
            <person name="Minagawa J."/>
            <person name="Obokata J."/>
            <person name="Shigenobu S."/>
        </authorList>
    </citation>
    <scope>NUCLEOTIDE SEQUENCE [LARGE SCALE GENOMIC DNA]</scope>
</reference>
<dbReference type="AlphaFoldDB" id="A0AAV3XW53"/>
<proteinExistence type="predicted"/>
<dbReference type="Proteomes" id="UP000735302">
    <property type="component" value="Unassembled WGS sequence"/>
</dbReference>
<protein>
    <submittedName>
        <fullName evidence="1">Uncharacterized protein</fullName>
    </submittedName>
</protein>
<organism evidence="1 2">
    <name type="scientific">Plakobranchus ocellatus</name>
    <dbReference type="NCBI Taxonomy" id="259542"/>
    <lineage>
        <taxon>Eukaryota</taxon>
        <taxon>Metazoa</taxon>
        <taxon>Spiralia</taxon>
        <taxon>Lophotrochozoa</taxon>
        <taxon>Mollusca</taxon>
        <taxon>Gastropoda</taxon>
        <taxon>Heterobranchia</taxon>
        <taxon>Euthyneura</taxon>
        <taxon>Panpulmonata</taxon>
        <taxon>Sacoglossa</taxon>
        <taxon>Placobranchoidea</taxon>
        <taxon>Plakobranchidae</taxon>
        <taxon>Plakobranchus</taxon>
    </lineage>
</organism>
<comment type="caution">
    <text evidence="1">The sequence shown here is derived from an EMBL/GenBank/DDBJ whole genome shotgun (WGS) entry which is preliminary data.</text>
</comment>
<gene>
    <name evidence="1" type="ORF">PoB_000087200</name>
</gene>
<keyword evidence="2" id="KW-1185">Reference proteome</keyword>